<keyword evidence="2" id="KW-1185">Reference proteome</keyword>
<comment type="caution">
    <text evidence="1">The sequence shown here is derived from an EMBL/GenBank/DDBJ whole genome shotgun (WGS) entry which is preliminary data.</text>
</comment>
<reference evidence="1 2" key="1">
    <citation type="journal article" date="2019" name="Int. J. Syst. Evol. Microbiol.">
        <title>The Global Catalogue of Microorganisms (GCM) 10K type strain sequencing project: providing services to taxonomists for standard genome sequencing and annotation.</title>
        <authorList>
            <consortium name="The Broad Institute Genomics Platform"/>
            <consortium name="The Broad Institute Genome Sequencing Center for Infectious Disease"/>
            <person name="Wu L."/>
            <person name="Ma J."/>
        </authorList>
    </citation>
    <scope>NUCLEOTIDE SEQUENCE [LARGE SCALE GENOMIC DNA]</scope>
    <source>
        <strain evidence="1 2">JCM 15672</strain>
    </source>
</reference>
<dbReference type="Gene3D" id="1.10.8.1060">
    <property type="entry name" value="Corynebacterium glutamicum thioredoxin-dependent arsenate reductase, N-terminal domain"/>
    <property type="match status" value="1"/>
</dbReference>
<dbReference type="EMBL" id="BAAAPW010000005">
    <property type="protein sequence ID" value="GAA2042421.1"/>
    <property type="molecule type" value="Genomic_DNA"/>
</dbReference>
<proteinExistence type="predicted"/>
<evidence type="ECO:0000313" key="2">
    <source>
        <dbReference type="Proteomes" id="UP001501196"/>
    </source>
</evidence>
<sequence>MTHTAPMTSEADEQQAVEHVVDRLRERFPSVVDDRIRAVVDEEHHRFDGRPVRDFVPVLVERAARKRLDAEAEHVDVAPDAAALAAADEVRRADGAEVDPMEVARRADADGGDFLFGDLGGRAS</sequence>
<organism evidence="1 2">
    <name type="scientific">Agromyces tropicus</name>
    <dbReference type="NCBI Taxonomy" id="555371"/>
    <lineage>
        <taxon>Bacteria</taxon>
        <taxon>Bacillati</taxon>
        <taxon>Actinomycetota</taxon>
        <taxon>Actinomycetes</taxon>
        <taxon>Micrococcales</taxon>
        <taxon>Microbacteriaceae</taxon>
        <taxon>Agromyces</taxon>
    </lineage>
</organism>
<gene>
    <name evidence="1" type="ORF">GCM10009819_31060</name>
</gene>
<evidence type="ECO:0000313" key="1">
    <source>
        <dbReference type="EMBL" id="GAA2042421.1"/>
    </source>
</evidence>
<dbReference type="NCBIfam" id="NF046112">
    <property type="entry name" value="MSMEG_6209_Nter"/>
    <property type="match status" value="1"/>
</dbReference>
<name>A0ABN2UTA6_9MICO</name>
<accession>A0ABN2UTA6</accession>
<dbReference type="Proteomes" id="UP001501196">
    <property type="component" value="Unassembled WGS sequence"/>
</dbReference>
<protein>
    <submittedName>
        <fullName evidence="1">Uncharacterized protein</fullName>
    </submittedName>
</protein>